<sequence length="174" mass="20621">MHTKVNYNLSTPVNNIHENDSPVGYSASDRSCPIIDELLARDRTTAFSSISGIAMEDFSNRYLYTEDLEYLERILWESTRQPYERRGDTKRADINPSAARHEQLRAYLHFRVNPPRKHVIQKPTEFNRHFTNRTRLRFAIIFIVLFYVCFAVSYGTYEHFFERDRANINDSRGY</sequence>
<dbReference type="InParanoid" id="A0A7M7K6U6"/>
<keyword evidence="3" id="KW-1185">Reference proteome</keyword>
<organism evidence="2 3">
    <name type="scientific">Varroa destructor</name>
    <name type="common">Honeybee mite</name>
    <dbReference type="NCBI Taxonomy" id="109461"/>
    <lineage>
        <taxon>Eukaryota</taxon>
        <taxon>Metazoa</taxon>
        <taxon>Ecdysozoa</taxon>
        <taxon>Arthropoda</taxon>
        <taxon>Chelicerata</taxon>
        <taxon>Arachnida</taxon>
        <taxon>Acari</taxon>
        <taxon>Parasitiformes</taxon>
        <taxon>Mesostigmata</taxon>
        <taxon>Gamasina</taxon>
        <taxon>Dermanyssoidea</taxon>
        <taxon>Varroidae</taxon>
        <taxon>Varroa</taxon>
    </lineage>
</organism>
<accession>A0A7M7K6U6</accession>
<proteinExistence type="predicted"/>
<keyword evidence="1" id="KW-0812">Transmembrane</keyword>
<reference evidence="2" key="1">
    <citation type="submission" date="2021-01" db="UniProtKB">
        <authorList>
            <consortium name="EnsemblMetazoa"/>
        </authorList>
    </citation>
    <scope>IDENTIFICATION</scope>
</reference>
<feature type="transmembrane region" description="Helical" evidence="1">
    <location>
        <begin position="138"/>
        <end position="157"/>
    </location>
</feature>
<keyword evidence="1" id="KW-0472">Membrane</keyword>
<dbReference type="EnsemblMetazoa" id="XM_022806791">
    <property type="protein sequence ID" value="XP_022662526"/>
    <property type="gene ID" value="LOC111250876"/>
</dbReference>
<dbReference type="KEGG" id="vde:111250876"/>
<protein>
    <submittedName>
        <fullName evidence="2">Uncharacterized protein</fullName>
    </submittedName>
</protein>
<evidence type="ECO:0000313" key="3">
    <source>
        <dbReference type="Proteomes" id="UP000594260"/>
    </source>
</evidence>
<dbReference type="RefSeq" id="XP_022662526.1">
    <property type="nucleotide sequence ID" value="XM_022806791.1"/>
</dbReference>
<dbReference type="AlphaFoldDB" id="A0A7M7K6U6"/>
<evidence type="ECO:0000313" key="2">
    <source>
        <dbReference type="EnsemblMetazoa" id="XP_022662526"/>
    </source>
</evidence>
<keyword evidence="1" id="KW-1133">Transmembrane helix</keyword>
<name>A0A7M7K6U6_VARDE</name>
<dbReference type="GeneID" id="111250876"/>
<dbReference type="Proteomes" id="UP000594260">
    <property type="component" value="Unplaced"/>
</dbReference>
<evidence type="ECO:0000256" key="1">
    <source>
        <dbReference type="SAM" id="Phobius"/>
    </source>
</evidence>